<comment type="caution">
    <text evidence="1">The sequence shown here is derived from an EMBL/GenBank/DDBJ whole genome shotgun (WGS) entry which is preliminary data.</text>
</comment>
<name>A0A9W4SH39_9GLOM</name>
<keyword evidence="2" id="KW-1185">Reference proteome</keyword>
<dbReference type="AlphaFoldDB" id="A0A9W4SH39"/>
<dbReference type="Proteomes" id="UP001153678">
    <property type="component" value="Unassembled WGS sequence"/>
</dbReference>
<dbReference type="EMBL" id="CAMKVN010000511">
    <property type="protein sequence ID" value="CAI2168703.1"/>
    <property type="molecule type" value="Genomic_DNA"/>
</dbReference>
<gene>
    <name evidence="1" type="ORF">FWILDA_LOCUS3714</name>
</gene>
<accession>A0A9W4SH39</accession>
<reference evidence="1" key="1">
    <citation type="submission" date="2022-08" db="EMBL/GenBank/DDBJ databases">
        <authorList>
            <person name="Kallberg Y."/>
            <person name="Tangrot J."/>
            <person name="Rosling A."/>
        </authorList>
    </citation>
    <scope>NUCLEOTIDE SEQUENCE</scope>
    <source>
        <strain evidence="1">Wild A</strain>
    </source>
</reference>
<proteinExistence type="predicted"/>
<organism evidence="1 2">
    <name type="scientific">Funneliformis geosporum</name>
    <dbReference type="NCBI Taxonomy" id="1117311"/>
    <lineage>
        <taxon>Eukaryota</taxon>
        <taxon>Fungi</taxon>
        <taxon>Fungi incertae sedis</taxon>
        <taxon>Mucoromycota</taxon>
        <taxon>Glomeromycotina</taxon>
        <taxon>Glomeromycetes</taxon>
        <taxon>Glomerales</taxon>
        <taxon>Glomeraceae</taxon>
        <taxon>Funneliformis</taxon>
    </lineage>
</organism>
<sequence>MDDVKLCSRRNDELKTYISNFANSIIENRAIRSPHSQQESQNVENNTD</sequence>
<protein>
    <submittedName>
        <fullName evidence="1">148_t:CDS:1</fullName>
    </submittedName>
</protein>
<dbReference type="OrthoDB" id="1872155at2759"/>
<evidence type="ECO:0000313" key="1">
    <source>
        <dbReference type="EMBL" id="CAI2168703.1"/>
    </source>
</evidence>
<evidence type="ECO:0000313" key="2">
    <source>
        <dbReference type="Proteomes" id="UP001153678"/>
    </source>
</evidence>